<dbReference type="Proteomes" id="UP000054217">
    <property type="component" value="Unassembled WGS sequence"/>
</dbReference>
<dbReference type="OrthoDB" id="440553at2759"/>
<dbReference type="GO" id="GO:0022857">
    <property type="term" value="F:transmembrane transporter activity"/>
    <property type="evidence" value="ECO:0007669"/>
    <property type="project" value="InterPro"/>
</dbReference>
<dbReference type="GO" id="GO:0016020">
    <property type="term" value="C:membrane"/>
    <property type="evidence" value="ECO:0007669"/>
    <property type="project" value="UniProtKB-SubCell"/>
</dbReference>
<dbReference type="Pfam" id="PF07690">
    <property type="entry name" value="MFS_1"/>
    <property type="match status" value="1"/>
</dbReference>
<gene>
    <name evidence="9" type="ORF">M404DRAFT_670792</name>
</gene>
<dbReference type="AlphaFoldDB" id="A0A0C3P599"/>
<feature type="transmembrane region" description="Helical" evidence="7">
    <location>
        <begin position="428"/>
        <end position="452"/>
    </location>
</feature>
<feature type="transmembrane region" description="Helical" evidence="7">
    <location>
        <begin position="21"/>
        <end position="44"/>
    </location>
</feature>
<evidence type="ECO:0000259" key="8">
    <source>
        <dbReference type="PROSITE" id="PS50850"/>
    </source>
</evidence>
<evidence type="ECO:0000256" key="1">
    <source>
        <dbReference type="ARBA" id="ARBA00004141"/>
    </source>
</evidence>
<dbReference type="InterPro" id="IPR011701">
    <property type="entry name" value="MFS"/>
</dbReference>
<keyword evidence="3 7" id="KW-0812">Transmembrane</keyword>
<keyword evidence="2" id="KW-0813">Transport</keyword>
<accession>A0A0C3P599</accession>
<proteinExistence type="predicted"/>
<feature type="transmembrane region" description="Helical" evidence="7">
    <location>
        <begin position="124"/>
        <end position="142"/>
    </location>
</feature>
<dbReference type="InterPro" id="IPR050930">
    <property type="entry name" value="MFS_Vesicular_Transporter"/>
</dbReference>
<feature type="transmembrane region" description="Helical" evidence="7">
    <location>
        <begin position="96"/>
        <end position="118"/>
    </location>
</feature>
<sequence length="521" mass="56018">MPVLPRITVATRRPWGLRWRSSVWFVTAVVSLGITTDLLVYSIIIPVIPFQLQRLHYKSVSALTGWLLCAYSAGLVLSTIPIAVYSEKSSSRRIPLTIGLIALIISQILMMLAPNYALMAVARVSQGISSSMIWVVGLALLCDTTPEHKVGRQLGIAMTGLPVGLLVGSPVGGALYSRFGFHGPFIFGSICAALDLLARLLVIERHEAIAWGVDPWAVYHPPAGSASAACLVTDVQRPPTSMPSDSVLTVTTAISDQTNVLELGLIAPESPRRRSLAGMLQDSEAALVRKPSSLLSVITDLLRSPRALTALFMSLVYGVVNSMEEPTLPLHLQAVWGLDSSQVGLVYLAAFIPALISSPIAGWLADRIGTDYITVLCLAFTAPWWLVLTLRKSLALFITSLAIQSFFVGGVVPPVTSELAAVSRNMEGVGYAHVYGAFNLAFGIGTAVGPVIGGQIYDHVRRGWVAICVITVALIMMCIILAFCYTGPDPLLSKVFRPHVVSNDQETSPPKKQTLESPVRE</sequence>
<feature type="domain" description="Major facilitator superfamily (MFS) profile" evidence="8">
    <location>
        <begin position="26"/>
        <end position="490"/>
    </location>
</feature>
<evidence type="ECO:0000256" key="5">
    <source>
        <dbReference type="ARBA" id="ARBA00023136"/>
    </source>
</evidence>
<reference evidence="10" key="2">
    <citation type="submission" date="2015-01" db="EMBL/GenBank/DDBJ databases">
        <title>Evolutionary Origins and Diversification of the Mycorrhizal Mutualists.</title>
        <authorList>
            <consortium name="DOE Joint Genome Institute"/>
            <consortium name="Mycorrhizal Genomics Consortium"/>
            <person name="Kohler A."/>
            <person name="Kuo A."/>
            <person name="Nagy L.G."/>
            <person name="Floudas D."/>
            <person name="Copeland A."/>
            <person name="Barry K.W."/>
            <person name="Cichocki N."/>
            <person name="Veneault-Fourrey C."/>
            <person name="LaButti K."/>
            <person name="Lindquist E.A."/>
            <person name="Lipzen A."/>
            <person name="Lundell T."/>
            <person name="Morin E."/>
            <person name="Murat C."/>
            <person name="Riley R."/>
            <person name="Ohm R."/>
            <person name="Sun H."/>
            <person name="Tunlid A."/>
            <person name="Henrissat B."/>
            <person name="Grigoriev I.V."/>
            <person name="Hibbett D.S."/>
            <person name="Martin F."/>
        </authorList>
    </citation>
    <scope>NUCLEOTIDE SEQUENCE [LARGE SCALE GENOMIC DNA]</scope>
    <source>
        <strain evidence="10">Marx 270</strain>
    </source>
</reference>
<dbReference type="Gene3D" id="1.20.1250.20">
    <property type="entry name" value="MFS general substrate transporter like domains"/>
    <property type="match status" value="2"/>
</dbReference>
<protein>
    <recommendedName>
        <fullName evidence="8">Major facilitator superfamily (MFS) profile domain-containing protein</fullName>
    </recommendedName>
</protein>
<evidence type="ECO:0000313" key="9">
    <source>
        <dbReference type="EMBL" id="KIO02459.1"/>
    </source>
</evidence>
<evidence type="ECO:0000256" key="2">
    <source>
        <dbReference type="ARBA" id="ARBA00022448"/>
    </source>
</evidence>
<comment type="subcellular location">
    <subcellularLocation>
        <location evidence="1">Membrane</location>
        <topology evidence="1">Multi-pass membrane protein</topology>
    </subcellularLocation>
</comment>
<keyword evidence="4 7" id="KW-1133">Transmembrane helix</keyword>
<feature type="transmembrane region" description="Helical" evidence="7">
    <location>
        <begin position="372"/>
        <end position="388"/>
    </location>
</feature>
<feature type="transmembrane region" description="Helical" evidence="7">
    <location>
        <begin position="154"/>
        <end position="175"/>
    </location>
</feature>
<evidence type="ECO:0000313" key="10">
    <source>
        <dbReference type="Proteomes" id="UP000054217"/>
    </source>
</evidence>
<keyword evidence="10" id="KW-1185">Reference proteome</keyword>
<dbReference type="CDD" id="cd17325">
    <property type="entry name" value="MFS_MdtG_SLC18_like"/>
    <property type="match status" value="1"/>
</dbReference>
<dbReference type="InParanoid" id="A0A0C3P599"/>
<dbReference type="HOGENOM" id="CLU_001265_51_2_1"/>
<dbReference type="FunCoup" id="A0A0C3P599">
    <property type="interactions" value="1"/>
</dbReference>
<evidence type="ECO:0000256" key="3">
    <source>
        <dbReference type="ARBA" id="ARBA00022692"/>
    </source>
</evidence>
<dbReference type="EMBL" id="KN831982">
    <property type="protein sequence ID" value="KIO02459.1"/>
    <property type="molecule type" value="Genomic_DNA"/>
</dbReference>
<dbReference type="InterPro" id="IPR020846">
    <property type="entry name" value="MFS_dom"/>
</dbReference>
<dbReference type="PANTHER" id="PTHR23506">
    <property type="entry name" value="GH10249P"/>
    <property type="match status" value="1"/>
</dbReference>
<name>A0A0C3P599_PISTI</name>
<organism evidence="9 10">
    <name type="scientific">Pisolithus tinctorius Marx 270</name>
    <dbReference type="NCBI Taxonomy" id="870435"/>
    <lineage>
        <taxon>Eukaryota</taxon>
        <taxon>Fungi</taxon>
        <taxon>Dikarya</taxon>
        <taxon>Basidiomycota</taxon>
        <taxon>Agaricomycotina</taxon>
        <taxon>Agaricomycetes</taxon>
        <taxon>Agaricomycetidae</taxon>
        <taxon>Boletales</taxon>
        <taxon>Sclerodermatineae</taxon>
        <taxon>Pisolithaceae</taxon>
        <taxon>Pisolithus</taxon>
    </lineage>
</organism>
<dbReference type="PANTHER" id="PTHR23506:SF23">
    <property type="entry name" value="GH10249P"/>
    <property type="match status" value="1"/>
</dbReference>
<evidence type="ECO:0000256" key="7">
    <source>
        <dbReference type="SAM" id="Phobius"/>
    </source>
</evidence>
<feature type="transmembrane region" description="Helical" evidence="7">
    <location>
        <begin position="181"/>
        <end position="202"/>
    </location>
</feature>
<feature type="transmembrane region" description="Helical" evidence="7">
    <location>
        <begin position="343"/>
        <end position="365"/>
    </location>
</feature>
<reference evidence="9 10" key="1">
    <citation type="submission" date="2014-04" db="EMBL/GenBank/DDBJ databases">
        <authorList>
            <consortium name="DOE Joint Genome Institute"/>
            <person name="Kuo A."/>
            <person name="Kohler A."/>
            <person name="Costa M.D."/>
            <person name="Nagy L.G."/>
            <person name="Floudas D."/>
            <person name="Copeland A."/>
            <person name="Barry K.W."/>
            <person name="Cichocki N."/>
            <person name="Veneault-Fourrey C."/>
            <person name="LaButti K."/>
            <person name="Lindquist E.A."/>
            <person name="Lipzen A."/>
            <person name="Lundell T."/>
            <person name="Morin E."/>
            <person name="Murat C."/>
            <person name="Sun H."/>
            <person name="Tunlid A."/>
            <person name="Henrissat B."/>
            <person name="Grigoriev I.V."/>
            <person name="Hibbett D.S."/>
            <person name="Martin F."/>
            <person name="Nordberg H.P."/>
            <person name="Cantor M.N."/>
            <person name="Hua S.X."/>
        </authorList>
    </citation>
    <scope>NUCLEOTIDE SEQUENCE [LARGE SCALE GENOMIC DNA]</scope>
    <source>
        <strain evidence="9 10">Marx 270</strain>
    </source>
</reference>
<feature type="transmembrane region" description="Helical" evidence="7">
    <location>
        <begin position="64"/>
        <end position="84"/>
    </location>
</feature>
<evidence type="ECO:0000256" key="6">
    <source>
        <dbReference type="SAM" id="MobiDB-lite"/>
    </source>
</evidence>
<dbReference type="InterPro" id="IPR036259">
    <property type="entry name" value="MFS_trans_sf"/>
</dbReference>
<feature type="compositionally biased region" description="Polar residues" evidence="6">
    <location>
        <begin position="502"/>
        <end position="511"/>
    </location>
</feature>
<feature type="region of interest" description="Disordered" evidence="6">
    <location>
        <begin position="502"/>
        <end position="521"/>
    </location>
</feature>
<keyword evidence="5 7" id="KW-0472">Membrane</keyword>
<feature type="transmembrane region" description="Helical" evidence="7">
    <location>
        <begin position="464"/>
        <end position="485"/>
    </location>
</feature>
<dbReference type="SUPFAM" id="SSF103473">
    <property type="entry name" value="MFS general substrate transporter"/>
    <property type="match status" value="1"/>
</dbReference>
<evidence type="ECO:0000256" key="4">
    <source>
        <dbReference type="ARBA" id="ARBA00022989"/>
    </source>
</evidence>
<dbReference type="PROSITE" id="PS50850">
    <property type="entry name" value="MFS"/>
    <property type="match status" value="1"/>
</dbReference>
<dbReference type="STRING" id="870435.A0A0C3P599"/>
<feature type="transmembrane region" description="Helical" evidence="7">
    <location>
        <begin position="394"/>
        <end position="416"/>
    </location>
</feature>